<organism evidence="1 2">
    <name type="scientific">Zingiber officinale</name>
    <name type="common">Ginger</name>
    <name type="synonym">Amomum zingiber</name>
    <dbReference type="NCBI Taxonomy" id="94328"/>
    <lineage>
        <taxon>Eukaryota</taxon>
        <taxon>Viridiplantae</taxon>
        <taxon>Streptophyta</taxon>
        <taxon>Embryophyta</taxon>
        <taxon>Tracheophyta</taxon>
        <taxon>Spermatophyta</taxon>
        <taxon>Magnoliopsida</taxon>
        <taxon>Liliopsida</taxon>
        <taxon>Zingiberales</taxon>
        <taxon>Zingiberaceae</taxon>
        <taxon>Zingiber</taxon>
    </lineage>
</organism>
<name>A0A8J5KBR0_ZINOF</name>
<sequence>MCFLTQQEFLRATALAAERVRLFTESIPALDEVFAKFVTMYPEVPVLQPNRRPPPRRVLPPRLADARVCLDFCGFKHGRVRRQEFWRFPRTLLRRSWSRISTSPAMPTYAAAWPSTTRLATSPTSLPALLIVSDLGSFFKIRYTDYTGLLVATGLRKQNSFLKELPSLYYDFLAVISTYNNVHLDVGGSINFLVKEMLREMWQLLDMQSVLILRFLQCFSLNTRVDAIVFMELLSYGCYGRVKKSKSSWRINNEKRNLACYDQNNPKPEESNEPHCYILYFPGIIAFPSSITTEFDPVKWIIR</sequence>
<proteinExistence type="predicted"/>
<gene>
    <name evidence="1" type="ORF">ZIOFF_059882</name>
</gene>
<evidence type="ECO:0000313" key="2">
    <source>
        <dbReference type="Proteomes" id="UP000734854"/>
    </source>
</evidence>
<reference evidence="1 2" key="1">
    <citation type="submission" date="2020-08" db="EMBL/GenBank/DDBJ databases">
        <title>Plant Genome Project.</title>
        <authorList>
            <person name="Zhang R.-G."/>
        </authorList>
    </citation>
    <scope>NUCLEOTIDE SEQUENCE [LARGE SCALE GENOMIC DNA]</scope>
    <source>
        <tissue evidence="1">Rhizome</tissue>
    </source>
</reference>
<accession>A0A8J5KBR0</accession>
<keyword evidence="2" id="KW-1185">Reference proteome</keyword>
<dbReference type="Proteomes" id="UP000734854">
    <property type="component" value="Unassembled WGS sequence"/>
</dbReference>
<comment type="caution">
    <text evidence="1">The sequence shown here is derived from an EMBL/GenBank/DDBJ whole genome shotgun (WGS) entry which is preliminary data.</text>
</comment>
<protein>
    <submittedName>
        <fullName evidence="1">Uncharacterized protein</fullName>
    </submittedName>
</protein>
<evidence type="ECO:0000313" key="1">
    <source>
        <dbReference type="EMBL" id="KAG6483240.1"/>
    </source>
</evidence>
<dbReference type="AlphaFoldDB" id="A0A8J5KBR0"/>
<dbReference type="EMBL" id="JACMSC010000016">
    <property type="protein sequence ID" value="KAG6483240.1"/>
    <property type="molecule type" value="Genomic_DNA"/>
</dbReference>